<dbReference type="PANTHER" id="PTHR43047">
    <property type="entry name" value="TWO-COMPONENT HISTIDINE PROTEIN KINASE"/>
    <property type="match status" value="1"/>
</dbReference>
<feature type="domain" description="Histidine kinase" evidence="9">
    <location>
        <begin position="220"/>
        <end position="441"/>
    </location>
</feature>
<feature type="domain" description="Response regulatory" evidence="10">
    <location>
        <begin position="460"/>
        <end position="573"/>
    </location>
</feature>
<dbReference type="RefSeq" id="WP_354441887.1">
    <property type="nucleotide sequence ID" value="NZ_JBEPSH010000002.1"/>
</dbReference>
<feature type="coiled-coil region" evidence="7">
    <location>
        <begin position="176"/>
        <end position="213"/>
    </location>
</feature>
<dbReference type="PRINTS" id="PR00344">
    <property type="entry name" value="BCTRLSENSOR"/>
</dbReference>
<keyword evidence="12" id="KW-1185">Reference proteome</keyword>
<dbReference type="PROSITE" id="PS50110">
    <property type="entry name" value="RESPONSE_REGULATORY"/>
    <property type="match status" value="2"/>
</dbReference>
<feature type="transmembrane region" description="Helical" evidence="8">
    <location>
        <begin position="145"/>
        <end position="167"/>
    </location>
</feature>
<protein>
    <recommendedName>
        <fullName evidence="2">histidine kinase</fullName>
        <ecNumber evidence="2">2.7.13.3</ecNumber>
    </recommendedName>
</protein>
<evidence type="ECO:0000256" key="1">
    <source>
        <dbReference type="ARBA" id="ARBA00000085"/>
    </source>
</evidence>
<dbReference type="InterPro" id="IPR003661">
    <property type="entry name" value="HisK_dim/P_dom"/>
</dbReference>
<evidence type="ECO:0000313" key="11">
    <source>
        <dbReference type="EMBL" id="MET4576046.1"/>
    </source>
</evidence>
<dbReference type="Pfam" id="PF02518">
    <property type="entry name" value="HATPase_c"/>
    <property type="match status" value="1"/>
</dbReference>
<evidence type="ECO:0000256" key="8">
    <source>
        <dbReference type="SAM" id="Phobius"/>
    </source>
</evidence>
<evidence type="ECO:0000256" key="4">
    <source>
        <dbReference type="ARBA" id="ARBA00022679"/>
    </source>
</evidence>
<dbReference type="CDD" id="cd00082">
    <property type="entry name" value="HisKA"/>
    <property type="match status" value="1"/>
</dbReference>
<keyword evidence="8" id="KW-0812">Transmembrane</keyword>
<dbReference type="SUPFAM" id="SSF55874">
    <property type="entry name" value="ATPase domain of HSP90 chaperone/DNA topoisomerase II/histidine kinase"/>
    <property type="match status" value="1"/>
</dbReference>
<accession>A0ABV2Q4T2</accession>
<dbReference type="InterPro" id="IPR036097">
    <property type="entry name" value="HisK_dim/P_sf"/>
</dbReference>
<keyword evidence="7" id="KW-0175">Coiled coil</keyword>
<dbReference type="InterPro" id="IPR001789">
    <property type="entry name" value="Sig_transdc_resp-reg_receiver"/>
</dbReference>
<dbReference type="Gene3D" id="3.30.565.10">
    <property type="entry name" value="Histidine kinase-like ATPase, C-terminal domain"/>
    <property type="match status" value="1"/>
</dbReference>
<evidence type="ECO:0000256" key="3">
    <source>
        <dbReference type="ARBA" id="ARBA00022553"/>
    </source>
</evidence>
<feature type="modified residue" description="4-aspartylphosphate" evidence="6">
    <location>
        <position position="629"/>
    </location>
</feature>
<evidence type="ECO:0000256" key="5">
    <source>
        <dbReference type="ARBA" id="ARBA00022777"/>
    </source>
</evidence>
<sequence length="709" mass="78315">MSRTRLHPIVRLDYVVRITCFPLLIAVFYSVFHAEGRANATTVGVLLAWGLLWPQLAYLHAYFSKDSKRAEHRNLFIDSMMVGAWTAAMYFSLWPSIMFITAVNLGNLGVGGFRAARRGWVGLALGLLICGGFTQYRVEFETPRLTVFASILGIFLTSSVFAFHSYLQSKRFVRSRKLLEEQNVTLEEQNRKIEEKSAQLEQAKEAADTANRSKSLFLANMSHELRTPLNAIIGYSELLVEEAEDTGDEAMIPDLQKIHRAGKHLLGLINDVLDLSKIEAGKMEVHLEDVELAPIVHEVIGTVQTLAEQRGNRLLLEAEAPGRMHTDVTKLRQVLFNLLGNAAKFTENGQIYLRVRREERATGDWLVFEVEDTGIGMTLEQQVGLFQPFSQADASTTRKYGGTGLGLALCRHFAHMLGGEIGMRSAHGEGTTFTVRLPANGTMAPATPEADATAPADAPLAFVIDDDPAGRDLIVRMLVRHGLRVASASNGAEGIERVRELRPALVLLDVLMPGKDGWNVLAQLKADPELEQIPVVMVSVTEQKPRGFSLGAADYLVKPVRSESLIQVIRRHLGTVPARPILVIDDDPTTRSMLRRQLERRGWRVIEAADGIEGLTQVDDANPALVLLDLMMPRMDGFGFLDALRERSLADALPVIVLTAKELTRAEQQQLSLRAASIFAKGGYKGSQLEDEVRRVLATAEEAAMVESA</sequence>
<keyword evidence="3 6" id="KW-0597">Phosphoprotein</keyword>
<dbReference type="SMART" id="SM00388">
    <property type="entry name" value="HisKA"/>
    <property type="match status" value="1"/>
</dbReference>
<organism evidence="11 12">
    <name type="scientific">Ottowia thiooxydans</name>
    <dbReference type="NCBI Taxonomy" id="219182"/>
    <lineage>
        <taxon>Bacteria</taxon>
        <taxon>Pseudomonadati</taxon>
        <taxon>Pseudomonadota</taxon>
        <taxon>Betaproteobacteria</taxon>
        <taxon>Burkholderiales</taxon>
        <taxon>Comamonadaceae</taxon>
        <taxon>Ottowia</taxon>
    </lineage>
</organism>
<dbReference type="CDD" id="cd00156">
    <property type="entry name" value="REC"/>
    <property type="match status" value="1"/>
</dbReference>
<dbReference type="Pfam" id="PF00512">
    <property type="entry name" value="HisKA"/>
    <property type="match status" value="1"/>
</dbReference>
<dbReference type="Proteomes" id="UP001549320">
    <property type="component" value="Unassembled WGS sequence"/>
</dbReference>
<dbReference type="InterPro" id="IPR003594">
    <property type="entry name" value="HATPase_dom"/>
</dbReference>
<keyword evidence="8" id="KW-0472">Membrane</keyword>
<dbReference type="InterPro" id="IPR004358">
    <property type="entry name" value="Sig_transdc_His_kin-like_C"/>
</dbReference>
<evidence type="ECO:0000313" key="12">
    <source>
        <dbReference type="Proteomes" id="UP001549320"/>
    </source>
</evidence>
<feature type="domain" description="Response regulatory" evidence="10">
    <location>
        <begin position="580"/>
        <end position="696"/>
    </location>
</feature>
<evidence type="ECO:0000256" key="6">
    <source>
        <dbReference type="PROSITE-ProRule" id="PRU00169"/>
    </source>
</evidence>
<keyword evidence="5" id="KW-0418">Kinase</keyword>
<feature type="transmembrane region" description="Helical" evidence="8">
    <location>
        <begin position="120"/>
        <end position="138"/>
    </location>
</feature>
<keyword evidence="8" id="KW-1133">Transmembrane helix</keyword>
<dbReference type="SMART" id="SM00387">
    <property type="entry name" value="HATPase_c"/>
    <property type="match status" value="1"/>
</dbReference>
<keyword evidence="4" id="KW-0808">Transferase</keyword>
<dbReference type="PANTHER" id="PTHR43047:SF72">
    <property type="entry name" value="OSMOSENSING HISTIDINE PROTEIN KINASE SLN1"/>
    <property type="match status" value="1"/>
</dbReference>
<dbReference type="Pfam" id="PF00072">
    <property type="entry name" value="Response_reg"/>
    <property type="match status" value="2"/>
</dbReference>
<comment type="caution">
    <text evidence="11">The sequence shown here is derived from an EMBL/GenBank/DDBJ whole genome shotgun (WGS) entry which is preliminary data.</text>
</comment>
<dbReference type="Pfam" id="PF05230">
    <property type="entry name" value="MASE2"/>
    <property type="match status" value="1"/>
</dbReference>
<reference evidence="11 12" key="1">
    <citation type="submission" date="2024-06" db="EMBL/GenBank/DDBJ databases">
        <title>Sorghum-associated microbial communities from plants grown in Nebraska, USA.</title>
        <authorList>
            <person name="Schachtman D."/>
        </authorList>
    </citation>
    <scope>NUCLEOTIDE SEQUENCE [LARGE SCALE GENOMIC DNA]</scope>
    <source>
        <strain evidence="11 12">2709</strain>
    </source>
</reference>
<comment type="catalytic activity">
    <reaction evidence="1">
        <text>ATP + protein L-histidine = ADP + protein N-phospho-L-histidine.</text>
        <dbReference type="EC" id="2.7.13.3"/>
    </reaction>
</comment>
<dbReference type="EC" id="2.7.13.3" evidence="2"/>
<dbReference type="SUPFAM" id="SSF47384">
    <property type="entry name" value="Homodimeric domain of signal transducing histidine kinase"/>
    <property type="match status" value="1"/>
</dbReference>
<dbReference type="PROSITE" id="PS50109">
    <property type="entry name" value="HIS_KIN"/>
    <property type="match status" value="1"/>
</dbReference>
<evidence type="ECO:0000256" key="7">
    <source>
        <dbReference type="SAM" id="Coils"/>
    </source>
</evidence>
<dbReference type="Gene3D" id="3.40.50.2300">
    <property type="match status" value="2"/>
</dbReference>
<feature type="transmembrane region" description="Helical" evidence="8">
    <location>
        <begin position="75"/>
        <end position="100"/>
    </location>
</feature>
<dbReference type="InterPro" id="IPR007894">
    <property type="entry name" value="MASE2"/>
</dbReference>
<gene>
    <name evidence="11" type="ORF">ABIE13_001146</name>
</gene>
<dbReference type="CDD" id="cd16922">
    <property type="entry name" value="HATPase_EvgS-ArcB-TorS-like"/>
    <property type="match status" value="1"/>
</dbReference>
<dbReference type="InterPro" id="IPR011006">
    <property type="entry name" value="CheY-like_superfamily"/>
</dbReference>
<name>A0ABV2Q4T2_9BURK</name>
<feature type="transmembrane region" description="Helical" evidence="8">
    <location>
        <begin position="12"/>
        <end position="32"/>
    </location>
</feature>
<dbReference type="EMBL" id="JBEPSH010000002">
    <property type="protein sequence ID" value="MET4576046.1"/>
    <property type="molecule type" value="Genomic_DNA"/>
</dbReference>
<feature type="modified residue" description="4-aspartylphosphate" evidence="6">
    <location>
        <position position="509"/>
    </location>
</feature>
<feature type="transmembrane region" description="Helical" evidence="8">
    <location>
        <begin position="44"/>
        <end position="63"/>
    </location>
</feature>
<evidence type="ECO:0000259" key="9">
    <source>
        <dbReference type="PROSITE" id="PS50109"/>
    </source>
</evidence>
<dbReference type="InterPro" id="IPR036890">
    <property type="entry name" value="HATPase_C_sf"/>
</dbReference>
<dbReference type="SUPFAM" id="SSF52172">
    <property type="entry name" value="CheY-like"/>
    <property type="match status" value="2"/>
</dbReference>
<dbReference type="Gene3D" id="1.10.287.130">
    <property type="match status" value="1"/>
</dbReference>
<evidence type="ECO:0000256" key="2">
    <source>
        <dbReference type="ARBA" id="ARBA00012438"/>
    </source>
</evidence>
<evidence type="ECO:0000259" key="10">
    <source>
        <dbReference type="PROSITE" id="PS50110"/>
    </source>
</evidence>
<dbReference type="SMART" id="SM00448">
    <property type="entry name" value="REC"/>
    <property type="match status" value="2"/>
</dbReference>
<proteinExistence type="predicted"/>
<dbReference type="InterPro" id="IPR005467">
    <property type="entry name" value="His_kinase_dom"/>
</dbReference>